<dbReference type="AlphaFoldDB" id="A0AAD9KF91"/>
<dbReference type="Gene3D" id="2.130.10.10">
    <property type="entry name" value="YVTN repeat-like/Quinoprotein amine dehydrogenase"/>
    <property type="match status" value="1"/>
</dbReference>
<dbReference type="Proteomes" id="UP001208570">
    <property type="component" value="Unassembled WGS sequence"/>
</dbReference>
<name>A0AAD9KF91_9ANNE</name>
<protein>
    <recommendedName>
        <fullName evidence="2">Anaphase-promoting complex subunit 4-like WD40 domain-containing protein</fullName>
    </recommendedName>
</protein>
<dbReference type="SMART" id="SM00320">
    <property type="entry name" value="WD40"/>
    <property type="match status" value="4"/>
</dbReference>
<proteinExistence type="predicted"/>
<dbReference type="Pfam" id="PF00400">
    <property type="entry name" value="WD40"/>
    <property type="match status" value="1"/>
</dbReference>
<dbReference type="InterPro" id="IPR011047">
    <property type="entry name" value="Quinoprotein_ADH-like_sf"/>
</dbReference>
<evidence type="ECO:0000259" key="2">
    <source>
        <dbReference type="Pfam" id="PF12894"/>
    </source>
</evidence>
<organism evidence="3 4">
    <name type="scientific">Paralvinella palmiformis</name>
    <dbReference type="NCBI Taxonomy" id="53620"/>
    <lineage>
        <taxon>Eukaryota</taxon>
        <taxon>Metazoa</taxon>
        <taxon>Spiralia</taxon>
        <taxon>Lophotrochozoa</taxon>
        <taxon>Annelida</taxon>
        <taxon>Polychaeta</taxon>
        <taxon>Sedentaria</taxon>
        <taxon>Canalipalpata</taxon>
        <taxon>Terebellida</taxon>
        <taxon>Terebelliformia</taxon>
        <taxon>Alvinellidae</taxon>
        <taxon>Paralvinella</taxon>
    </lineage>
</organism>
<gene>
    <name evidence="3" type="ORF">LSH36_10g07056</name>
</gene>
<dbReference type="PROSITE" id="PS50294">
    <property type="entry name" value="WD_REPEATS_REGION"/>
    <property type="match status" value="1"/>
</dbReference>
<dbReference type="InterPro" id="IPR015943">
    <property type="entry name" value="WD40/YVTN_repeat-like_dom_sf"/>
</dbReference>
<comment type="caution">
    <text evidence="3">The sequence shown here is derived from an EMBL/GenBank/DDBJ whole genome shotgun (WGS) entry which is preliminary data.</text>
</comment>
<dbReference type="PANTHER" id="PTHR47822:SF3">
    <property type="entry name" value="ANAPHASE-PROMOTING COMPLEX SUBUNIT 4-LIKE WD40 DOMAIN-CONTAINING PROTEIN"/>
    <property type="match status" value="1"/>
</dbReference>
<dbReference type="PANTHER" id="PTHR47822">
    <property type="entry name" value="CARBOHYDRATE BINDING DOMAIN CONTAINING PROTEIN"/>
    <property type="match status" value="1"/>
</dbReference>
<keyword evidence="1" id="KW-0853">WD repeat</keyword>
<dbReference type="SUPFAM" id="SSF50998">
    <property type="entry name" value="Quinoprotein alcohol dehydrogenase-like"/>
    <property type="match status" value="1"/>
</dbReference>
<dbReference type="InterPro" id="IPR001680">
    <property type="entry name" value="WD40_rpt"/>
</dbReference>
<feature type="domain" description="Anaphase-promoting complex subunit 4-like WD40" evidence="2">
    <location>
        <begin position="52"/>
        <end position="117"/>
    </location>
</feature>
<feature type="repeat" description="WD" evidence="1">
    <location>
        <begin position="161"/>
        <end position="203"/>
    </location>
</feature>
<evidence type="ECO:0000313" key="3">
    <source>
        <dbReference type="EMBL" id="KAK2169408.1"/>
    </source>
</evidence>
<dbReference type="PROSITE" id="PS50082">
    <property type="entry name" value="WD_REPEATS_2"/>
    <property type="match status" value="1"/>
</dbReference>
<reference evidence="3" key="1">
    <citation type="journal article" date="2023" name="Mol. Biol. Evol.">
        <title>Third-Generation Sequencing Reveals the Adaptive Role of the Epigenome in Three Deep-Sea Polychaetes.</title>
        <authorList>
            <person name="Perez M."/>
            <person name="Aroh O."/>
            <person name="Sun Y."/>
            <person name="Lan Y."/>
            <person name="Juniper S.K."/>
            <person name="Young C.R."/>
            <person name="Angers B."/>
            <person name="Qian P.Y."/>
        </authorList>
    </citation>
    <scope>NUCLEOTIDE SEQUENCE</scope>
    <source>
        <strain evidence="3">P08H-3</strain>
    </source>
</reference>
<accession>A0AAD9KF91</accession>
<evidence type="ECO:0000313" key="4">
    <source>
        <dbReference type="Proteomes" id="UP001208570"/>
    </source>
</evidence>
<dbReference type="EMBL" id="JAODUP010000010">
    <property type="protein sequence ID" value="KAK2169408.1"/>
    <property type="molecule type" value="Genomic_DNA"/>
</dbReference>
<sequence>MSRRRLEAAIRAAKLLEEEIFRSADAIVCTSSRMCANLDFSGDIVTDICERAEVYNCYKFEAVRDGIFCLQYSYDGDVLVVGYGDGGVELLSAKDGKLKRELQRHRLGGLAATCLRFCPQNHQLVYTTSCEGHVTAYDLTNNILHDIATGYNYDSPEYPQEAGHAQRVFALKYHPQNNNIFVTGGWDNHLKIWDSRRKDGVIKTIHGPHVCGDSLDLKGDTILTGSWAATDGLQLWDFGSGQLIETFNLDHAVEHLEYPGDKQKGDFFYSAQFGGDDFIFAGGSGITDVLVINIHTSQVVSEVHFGTTIQAIDSTENGHIFAAGGIGGELKMAKMV</sequence>
<dbReference type="Pfam" id="PF12894">
    <property type="entry name" value="ANAPC4_WD40"/>
    <property type="match status" value="1"/>
</dbReference>
<keyword evidence="4" id="KW-1185">Reference proteome</keyword>
<evidence type="ECO:0000256" key="1">
    <source>
        <dbReference type="PROSITE-ProRule" id="PRU00221"/>
    </source>
</evidence>
<dbReference type="InterPro" id="IPR024977">
    <property type="entry name" value="Apc4-like_WD40_dom"/>
</dbReference>